<evidence type="ECO:0000313" key="5">
    <source>
        <dbReference type="Proteomes" id="UP000199233"/>
    </source>
</evidence>
<protein>
    <recommendedName>
        <fullName evidence="2">Curli production assembly/transport component CsgE</fullName>
    </recommendedName>
</protein>
<reference evidence="4 5" key="1">
    <citation type="submission" date="2016-10" db="EMBL/GenBank/DDBJ databases">
        <authorList>
            <person name="de Groot N.N."/>
        </authorList>
    </citation>
    <scope>NUCLEOTIDE SEQUENCE [LARGE SCALE GENOMIC DNA]</scope>
    <source>
        <strain evidence="4 5">DSM 25927</strain>
    </source>
</reference>
<name>A0A1H9DLM9_9GAMM</name>
<evidence type="ECO:0000256" key="3">
    <source>
        <dbReference type="ARBA" id="ARBA00022729"/>
    </source>
</evidence>
<accession>A0A1H9DLM9</accession>
<dbReference type="InterPro" id="IPR018900">
    <property type="entry name" value="Curli_CsgE"/>
</dbReference>
<dbReference type="Proteomes" id="UP000199233">
    <property type="component" value="Unassembled WGS sequence"/>
</dbReference>
<sequence length="120" mass="12998">MLLLAALCAQAADIEVPGLLANETRTFAGREFYDSFATVWQAYDPDGRFSLTINEKPAARLGSLVTVLFNGQVVFQRFISFNARMARAVGADASGRVYSAVMSAQLNDMLKDSELLGDGL</sequence>
<keyword evidence="5" id="KW-1185">Reference proteome</keyword>
<evidence type="ECO:0000256" key="2">
    <source>
        <dbReference type="ARBA" id="ARBA00014024"/>
    </source>
</evidence>
<evidence type="ECO:0000313" key="4">
    <source>
        <dbReference type="EMBL" id="SEQ14412.1"/>
    </source>
</evidence>
<dbReference type="STRING" id="489703.SAMN04488038_10487"/>
<proteinExistence type="predicted"/>
<gene>
    <name evidence="4" type="ORF">SAMN04488038_10487</name>
</gene>
<evidence type="ECO:0000256" key="1">
    <source>
        <dbReference type="ARBA" id="ARBA00003989"/>
    </source>
</evidence>
<dbReference type="AlphaFoldDB" id="A0A1H9DLM9"/>
<comment type="function">
    <text evidence="1">May be involved in the biogenesis of curli organelles.</text>
</comment>
<dbReference type="Pfam" id="PF10627">
    <property type="entry name" value="CsgE"/>
    <property type="match status" value="1"/>
</dbReference>
<organism evidence="4 5">
    <name type="scientific">Solimonas aquatica</name>
    <dbReference type="NCBI Taxonomy" id="489703"/>
    <lineage>
        <taxon>Bacteria</taxon>
        <taxon>Pseudomonadati</taxon>
        <taxon>Pseudomonadota</taxon>
        <taxon>Gammaproteobacteria</taxon>
        <taxon>Nevskiales</taxon>
        <taxon>Nevskiaceae</taxon>
        <taxon>Solimonas</taxon>
    </lineage>
</organism>
<dbReference type="EMBL" id="FOFS01000004">
    <property type="protein sequence ID" value="SEQ14412.1"/>
    <property type="molecule type" value="Genomic_DNA"/>
</dbReference>
<keyword evidence="3" id="KW-0732">Signal</keyword>